<dbReference type="EMBL" id="SMJW01000328">
    <property type="protein sequence ID" value="TDC04751.1"/>
    <property type="molecule type" value="Genomic_DNA"/>
</dbReference>
<protein>
    <submittedName>
        <fullName evidence="6">Sensor histidine kinase</fullName>
    </submittedName>
</protein>
<evidence type="ECO:0000256" key="2">
    <source>
        <dbReference type="ARBA" id="ARBA00022777"/>
    </source>
</evidence>
<dbReference type="PANTHER" id="PTHR24421:SF63">
    <property type="entry name" value="SENSOR HISTIDINE KINASE DESK"/>
    <property type="match status" value="1"/>
</dbReference>
<evidence type="ECO:0000313" key="6">
    <source>
        <dbReference type="EMBL" id="TDC04751.1"/>
    </source>
</evidence>
<keyword evidence="4" id="KW-0472">Membrane</keyword>
<feature type="transmembrane region" description="Helical" evidence="4">
    <location>
        <begin position="68"/>
        <end position="87"/>
    </location>
</feature>
<keyword evidence="2 6" id="KW-0418">Kinase</keyword>
<dbReference type="GO" id="GO:0046983">
    <property type="term" value="F:protein dimerization activity"/>
    <property type="evidence" value="ECO:0007669"/>
    <property type="project" value="InterPro"/>
</dbReference>
<keyword evidence="1" id="KW-0808">Transferase</keyword>
<reference evidence="6 7" key="1">
    <citation type="submission" date="2019-03" db="EMBL/GenBank/DDBJ databases">
        <title>Draft genome sequences of novel Actinobacteria.</title>
        <authorList>
            <person name="Sahin N."/>
            <person name="Ay H."/>
            <person name="Saygin H."/>
        </authorList>
    </citation>
    <scope>NUCLEOTIDE SEQUENCE [LARGE SCALE GENOMIC DNA]</scope>
    <source>
        <strain evidence="6 7">DSM 45347</strain>
    </source>
</reference>
<dbReference type="InterPro" id="IPR036890">
    <property type="entry name" value="HATPase_C_sf"/>
</dbReference>
<feature type="transmembrane region" description="Helical" evidence="4">
    <location>
        <begin position="44"/>
        <end position="62"/>
    </location>
</feature>
<dbReference type="GO" id="GO:0000155">
    <property type="term" value="F:phosphorelay sensor kinase activity"/>
    <property type="evidence" value="ECO:0007669"/>
    <property type="project" value="InterPro"/>
</dbReference>
<keyword evidence="7" id="KW-1185">Reference proteome</keyword>
<feature type="transmembrane region" description="Helical" evidence="4">
    <location>
        <begin position="151"/>
        <end position="168"/>
    </location>
</feature>
<dbReference type="Gene3D" id="1.20.5.1930">
    <property type="match status" value="1"/>
</dbReference>
<dbReference type="OrthoDB" id="5241784at2"/>
<proteinExistence type="predicted"/>
<dbReference type="AlphaFoldDB" id="A0A4R4N7B4"/>
<dbReference type="Proteomes" id="UP000295431">
    <property type="component" value="Unassembled WGS sequence"/>
</dbReference>
<keyword evidence="3" id="KW-0902">Two-component regulatory system</keyword>
<comment type="caution">
    <text evidence="6">The sequence shown here is derived from an EMBL/GenBank/DDBJ whole genome shotgun (WGS) entry which is preliminary data.</text>
</comment>
<dbReference type="Gene3D" id="3.30.565.10">
    <property type="entry name" value="Histidine kinase-like ATPase, C-terminal domain"/>
    <property type="match status" value="1"/>
</dbReference>
<dbReference type="Pfam" id="PF07730">
    <property type="entry name" value="HisKA_3"/>
    <property type="match status" value="1"/>
</dbReference>
<feature type="transmembrane region" description="Helical" evidence="4">
    <location>
        <begin position="180"/>
        <end position="203"/>
    </location>
</feature>
<name>A0A4R4N7B4_9ACTN</name>
<keyword evidence="4" id="KW-1133">Transmembrane helix</keyword>
<dbReference type="InterPro" id="IPR011712">
    <property type="entry name" value="Sig_transdc_His_kin_sub3_dim/P"/>
</dbReference>
<dbReference type="GO" id="GO:0016020">
    <property type="term" value="C:membrane"/>
    <property type="evidence" value="ECO:0007669"/>
    <property type="project" value="InterPro"/>
</dbReference>
<feature type="transmembrane region" description="Helical" evidence="4">
    <location>
        <begin position="99"/>
        <end position="116"/>
    </location>
</feature>
<evidence type="ECO:0000256" key="4">
    <source>
        <dbReference type="SAM" id="Phobius"/>
    </source>
</evidence>
<dbReference type="SUPFAM" id="SSF55874">
    <property type="entry name" value="ATPase domain of HSP90 chaperone/DNA topoisomerase II/histidine kinase"/>
    <property type="match status" value="1"/>
</dbReference>
<keyword evidence="4" id="KW-0812">Transmembrane</keyword>
<dbReference type="InterPro" id="IPR050482">
    <property type="entry name" value="Sensor_HK_TwoCompSys"/>
</dbReference>
<evidence type="ECO:0000259" key="5">
    <source>
        <dbReference type="Pfam" id="PF07730"/>
    </source>
</evidence>
<gene>
    <name evidence="6" type="ORF">E1284_36430</name>
</gene>
<accession>A0A4R4N7B4</accession>
<evidence type="ECO:0000256" key="1">
    <source>
        <dbReference type="ARBA" id="ARBA00022679"/>
    </source>
</evidence>
<feature type="transmembrane region" description="Helical" evidence="4">
    <location>
        <begin position="122"/>
        <end position="139"/>
    </location>
</feature>
<sequence>MDGGTGIPWLRGHGERRVISWKGTPQRRVPDLDLEKVDRDGPGGHAFVFWLIVLVWPLWDVADGRAHPVWLAVAALLGFAFLHVAVVRTSFDGRVPIRVPIVLLIAEAGVASAASLGFHGRWYTMFPLLGLAAGVLVGHMPRTGRGPELPMLVGIGGVSVLGVLVGWAGGEDGGALAANWYGTVTAGVVTAVILRLFTVIGMLRDAREELAEAAVARERLRFSRDLHDLLGHTLSLMVVKAQAVRRVAERDPAVAAEQAADIETVGRRALDEVRQAVSGYRGRGLAGELDAARTALSDAGVAATVRRMGPSLPPDADALLGWVVREGVTNVIRHSGAAHCEITVRTDEHRAALTVLDDGAGKGAMGGSGGGHGLRGLSERLAAAAGTAEAGPAPGGGFLLAVEVPLQPSAGGQ</sequence>
<evidence type="ECO:0000256" key="3">
    <source>
        <dbReference type="ARBA" id="ARBA00023012"/>
    </source>
</evidence>
<dbReference type="PANTHER" id="PTHR24421">
    <property type="entry name" value="NITRATE/NITRITE SENSOR PROTEIN NARX-RELATED"/>
    <property type="match status" value="1"/>
</dbReference>
<evidence type="ECO:0000313" key="7">
    <source>
        <dbReference type="Proteomes" id="UP000295431"/>
    </source>
</evidence>
<feature type="domain" description="Signal transduction histidine kinase subgroup 3 dimerisation and phosphoacceptor" evidence="5">
    <location>
        <begin position="218"/>
        <end position="283"/>
    </location>
</feature>
<organism evidence="6 7">
    <name type="scientific">Actinomadura bangladeshensis</name>
    <dbReference type="NCBI Taxonomy" id="453573"/>
    <lineage>
        <taxon>Bacteria</taxon>
        <taxon>Bacillati</taxon>
        <taxon>Actinomycetota</taxon>
        <taxon>Actinomycetes</taxon>
        <taxon>Streptosporangiales</taxon>
        <taxon>Thermomonosporaceae</taxon>
        <taxon>Actinomadura</taxon>
    </lineage>
</organism>